<evidence type="ECO:0000313" key="2">
    <source>
        <dbReference type="Proteomes" id="UP000184071"/>
    </source>
</evidence>
<dbReference type="Gene3D" id="3.30.70.60">
    <property type="match status" value="1"/>
</dbReference>
<accession>A0A1M5RP49</accession>
<proteinExistence type="predicted"/>
<dbReference type="STRING" id="370979.SAMN05443663_106270"/>
<dbReference type="InterPro" id="IPR014717">
    <property type="entry name" value="Transl_elong_EF1B/ribsomal_bS6"/>
</dbReference>
<dbReference type="EMBL" id="FQWC01000006">
    <property type="protein sequence ID" value="SHH28074.1"/>
    <property type="molecule type" value="Genomic_DNA"/>
</dbReference>
<gene>
    <name evidence="1" type="ORF">SAMN05443663_106270</name>
</gene>
<reference evidence="2" key="1">
    <citation type="submission" date="2016-11" db="EMBL/GenBank/DDBJ databases">
        <authorList>
            <person name="Varghese N."/>
            <person name="Submissions S."/>
        </authorList>
    </citation>
    <scope>NUCLEOTIDE SEQUENCE [LARGE SCALE GENOMIC DNA]</scope>
    <source>
        <strain evidence="2">DSM 17963</strain>
    </source>
</reference>
<dbReference type="RefSeq" id="WP_073416968.1">
    <property type="nucleotide sequence ID" value="NZ_FQWC01000006.1"/>
</dbReference>
<dbReference type="Proteomes" id="UP000184071">
    <property type="component" value="Unassembled WGS sequence"/>
</dbReference>
<name>A0A1M5RP49_9FLAO</name>
<protein>
    <recommendedName>
        <fullName evidence="3">General secretion pathway protein</fullName>
    </recommendedName>
</protein>
<evidence type="ECO:0008006" key="3">
    <source>
        <dbReference type="Google" id="ProtNLM"/>
    </source>
</evidence>
<evidence type="ECO:0000313" key="1">
    <source>
        <dbReference type="EMBL" id="SHH28074.1"/>
    </source>
</evidence>
<organism evidence="1 2">
    <name type="scientific">Flavobacterium defluvii</name>
    <dbReference type="NCBI Taxonomy" id="370979"/>
    <lineage>
        <taxon>Bacteria</taxon>
        <taxon>Pseudomonadati</taxon>
        <taxon>Bacteroidota</taxon>
        <taxon>Flavobacteriia</taxon>
        <taxon>Flavobacteriales</taxon>
        <taxon>Flavobacteriaceae</taxon>
        <taxon>Flavobacterium</taxon>
    </lineage>
</organism>
<keyword evidence="2" id="KW-1185">Reference proteome</keyword>
<dbReference type="OrthoDB" id="1343945at2"/>
<sequence>MNLNKKNKLLVIGFFVVLYICYSFAISNTINYYREYKNKQQEIAEDSDMPKLVAQLVQKEKQLDQILSNYDVNISESFQNDLLKQLTSYSENYHLKITDFKEPHIISQKGFITTSYSFSLEGSFNGCLAVLNKVENNPMLGNIKHLNFLKKRNYKTNTDQLFVEVIMQKNKGI</sequence>
<dbReference type="AlphaFoldDB" id="A0A1M5RP49"/>